<name>A0A2I0WZL0_9ASPA</name>
<keyword evidence="1" id="KW-0472">Membrane</keyword>
<dbReference type="Proteomes" id="UP000233837">
    <property type="component" value="Unassembled WGS sequence"/>
</dbReference>
<gene>
    <name evidence="3" type="ORF">MA16_Dca026603</name>
</gene>
<keyword evidence="1" id="KW-0812">Transmembrane</keyword>
<reference evidence="3 4" key="1">
    <citation type="journal article" date="2016" name="Sci. Rep.">
        <title>The Dendrobium catenatum Lindl. genome sequence provides insights into polysaccharide synthase, floral development and adaptive evolution.</title>
        <authorList>
            <person name="Zhang G.Q."/>
            <person name="Xu Q."/>
            <person name="Bian C."/>
            <person name="Tsai W.C."/>
            <person name="Yeh C.M."/>
            <person name="Liu K.W."/>
            <person name="Yoshida K."/>
            <person name="Zhang L.S."/>
            <person name="Chang S.B."/>
            <person name="Chen F."/>
            <person name="Shi Y."/>
            <person name="Su Y.Y."/>
            <person name="Zhang Y.Q."/>
            <person name="Chen L.J."/>
            <person name="Yin Y."/>
            <person name="Lin M."/>
            <person name="Huang H."/>
            <person name="Deng H."/>
            <person name="Wang Z.W."/>
            <person name="Zhu S.L."/>
            <person name="Zhao X."/>
            <person name="Deng C."/>
            <person name="Niu S.C."/>
            <person name="Huang J."/>
            <person name="Wang M."/>
            <person name="Liu G.H."/>
            <person name="Yang H.J."/>
            <person name="Xiao X.J."/>
            <person name="Hsiao Y.Y."/>
            <person name="Wu W.L."/>
            <person name="Chen Y.Y."/>
            <person name="Mitsuda N."/>
            <person name="Ohme-Takagi M."/>
            <person name="Luo Y.B."/>
            <person name="Van de Peer Y."/>
            <person name="Liu Z.J."/>
        </authorList>
    </citation>
    <scope>NUCLEOTIDE SEQUENCE [LARGE SCALE GENOMIC DNA]</scope>
    <source>
        <tissue evidence="3">The whole plant</tissue>
    </source>
</reference>
<feature type="transmembrane region" description="Helical" evidence="1">
    <location>
        <begin position="14"/>
        <end position="36"/>
    </location>
</feature>
<sequence>MDFPEKYKQLWSDWGIRALILLSLSIQIILIFLGRLRKTSTSKWIQMLLWSSYLLADRVADFVLGQLSNAMDDSSSSNAIIAFWAPFLILHLGGPDTITAYSMEDNELWPRHLVGLIYDIIIALYVIIRSLPTTRLLAPTILIFLVAIIKYAERSYSLYKASTERFRSSIESSPEDMTAKDILKVTGMEFSYAYDELYTKAAVNHSRVGYVLRTLCSICILLTFSLFFLVPKDGFHKLDVAITYVLLTASIYLDTMSNIMLMFSNWMMVTLMEACKYLSNYLMYMVLMRPETMSTMGGSSPLLFKRVCDDMVQLICRSVDNNHSLMQNATIEEVCREMLTTPIEWKDSSFYDIALVLAHMMLLINNEKRWQIMTMVWADLLIQGAKNTKAITHVKQLSKGGDFLTFIWFLTKHIMMAEGLDLRIYKMENLIDKAEELFSKIKEHL</sequence>
<evidence type="ECO:0000259" key="2">
    <source>
        <dbReference type="Pfam" id="PF13968"/>
    </source>
</evidence>
<feature type="transmembrane region" description="Helical" evidence="1">
    <location>
        <begin position="136"/>
        <end position="152"/>
    </location>
</feature>
<reference evidence="3 4" key="2">
    <citation type="journal article" date="2017" name="Nature">
        <title>The Apostasia genome and the evolution of orchids.</title>
        <authorList>
            <person name="Zhang G.Q."/>
            <person name="Liu K.W."/>
            <person name="Li Z."/>
            <person name="Lohaus R."/>
            <person name="Hsiao Y.Y."/>
            <person name="Niu S.C."/>
            <person name="Wang J.Y."/>
            <person name="Lin Y.C."/>
            <person name="Xu Q."/>
            <person name="Chen L.J."/>
            <person name="Yoshida K."/>
            <person name="Fujiwara S."/>
            <person name="Wang Z.W."/>
            <person name="Zhang Y.Q."/>
            <person name="Mitsuda N."/>
            <person name="Wang M."/>
            <person name="Liu G.H."/>
            <person name="Pecoraro L."/>
            <person name="Huang H.X."/>
            <person name="Xiao X.J."/>
            <person name="Lin M."/>
            <person name="Wu X.Y."/>
            <person name="Wu W.L."/>
            <person name="Chen Y.Y."/>
            <person name="Chang S.B."/>
            <person name="Sakamoto S."/>
            <person name="Ohme-Takagi M."/>
            <person name="Yagi M."/>
            <person name="Zeng S.J."/>
            <person name="Shen C.Y."/>
            <person name="Yeh C.M."/>
            <person name="Luo Y.B."/>
            <person name="Tsai W.C."/>
            <person name="Van de Peer Y."/>
            <person name="Liu Z.J."/>
        </authorList>
    </citation>
    <scope>NUCLEOTIDE SEQUENCE [LARGE SCALE GENOMIC DNA]</scope>
    <source>
        <tissue evidence="3">The whole plant</tissue>
    </source>
</reference>
<dbReference type="PANTHER" id="PTHR31325">
    <property type="entry name" value="OS01G0798800 PROTEIN-RELATED"/>
    <property type="match status" value="1"/>
</dbReference>
<dbReference type="Pfam" id="PF04578">
    <property type="entry name" value="DUF594"/>
    <property type="match status" value="1"/>
</dbReference>
<keyword evidence="4" id="KW-1185">Reference proteome</keyword>
<accession>A0A2I0WZL0</accession>
<feature type="transmembrane region" description="Helical" evidence="1">
    <location>
        <begin position="113"/>
        <end position="130"/>
    </location>
</feature>
<dbReference type="EMBL" id="KZ502283">
    <property type="protein sequence ID" value="PKU81100.1"/>
    <property type="molecule type" value="Genomic_DNA"/>
</dbReference>
<organism evidence="3 4">
    <name type="scientific">Dendrobium catenatum</name>
    <dbReference type="NCBI Taxonomy" id="906689"/>
    <lineage>
        <taxon>Eukaryota</taxon>
        <taxon>Viridiplantae</taxon>
        <taxon>Streptophyta</taxon>
        <taxon>Embryophyta</taxon>
        <taxon>Tracheophyta</taxon>
        <taxon>Spermatophyta</taxon>
        <taxon>Magnoliopsida</taxon>
        <taxon>Liliopsida</taxon>
        <taxon>Asparagales</taxon>
        <taxon>Orchidaceae</taxon>
        <taxon>Epidendroideae</taxon>
        <taxon>Malaxideae</taxon>
        <taxon>Dendrobiinae</taxon>
        <taxon>Dendrobium</taxon>
    </lineage>
</organism>
<protein>
    <recommendedName>
        <fullName evidence="2">DUF4220 domain-containing protein</fullName>
    </recommendedName>
</protein>
<dbReference type="InterPro" id="IPR007658">
    <property type="entry name" value="DUF594"/>
</dbReference>
<dbReference type="Pfam" id="PF13968">
    <property type="entry name" value="DUF4220"/>
    <property type="match status" value="2"/>
</dbReference>
<feature type="transmembrane region" description="Helical" evidence="1">
    <location>
        <begin position="235"/>
        <end position="253"/>
    </location>
</feature>
<dbReference type="AlphaFoldDB" id="A0A2I0WZL0"/>
<keyword evidence="1" id="KW-1133">Transmembrane helix</keyword>
<feature type="domain" description="DUF4220" evidence="2">
    <location>
        <begin position="50"/>
        <end position="176"/>
    </location>
</feature>
<evidence type="ECO:0000313" key="4">
    <source>
        <dbReference type="Proteomes" id="UP000233837"/>
    </source>
</evidence>
<evidence type="ECO:0000256" key="1">
    <source>
        <dbReference type="SAM" id="Phobius"/>
    </source>
</evidence>
<dbReference type="InterPro" id="IPR025315">
    <property type="entry name" value="DUF4220"/>
</dbReference>
<feature type="domain" description="DUF4220" evidence="2">
    <location>
        <begin position="178"/>
        <end position="279"/>
    </location>
</feature>
<evidence type="ECO:0000313" key="3">
    <source>
        <dbReference type="EMBL" id="PKU81100.1"/>
    </source>
</evidence>
<proteinExistence type="predicted"/>
<feature type="transmembrane region" description="Helical" evidence="1">
    <location>
        <begin position="210"/>
        <end position="229"/>
    </location>
</feature>